<dbReference type="Pfam" id="PF00009">
    <property type="entry name" value="GTP_EFTU"/>
    <property type="match status" value="1"/>
</dbReference>
<dbReference type="CDD" id="cd04089">
    <property type="entry name" value="eRF3_II"/>
    <property type="match status" value="1"/>
</dbReference>
<dbReference type="PRINTS" id="PR00315">
    <property type="entry name" value="ELONGATNFCT"/>
</dbReference>
<dbReference type="GO" id="GO:0003924">
    <property type="term" value="F:GTPase activity"/>
    <property type="evidence" value="ECO:0007669"/>
    <property type="project" value="InterPro"/>
</dbReference>
<dbReference type="Gene3D" id="2.40.30.10">
    <property type="entry name" value="Translation factors"/>
    <property type="match status" value="2"/>
</dbReference>
<evidence type="ECO:0000256" key="4">
    <source>
        <dbReference type="ARBA" id="ARBA00022741"/>
    </source>
</evidence>
<dbReference type="InParanoid" id="D3B568"/>
<feature type="compositionally biased region" description="Low complexity" evidence="6">
    <location>
        <begin position="35"/>
        <end position="60"/>
    </location>
</feature>
<dbReference type="GO" id="GO:0005737">
    <property type="term" value="C:cytoplasm"/>
    <property type="evidence" value="ECO:0007669"/>
    <property type="project" value="UniProtKB-SubCell"/>
</dbReference>
<accession>D3B568</accession>
<comment type="caution">
    <text evidence="8">The sequence shown here is derived from an EMBL/GenBank/DDBJ whole genome shotgun (WGS) entry which is preliminary data.</text>
</comment>
<dbReference type="InterPro" id="IPR050100">
    <property type="entry name" value="TRAFAC_GTPase_members"/>
</dbReference>
<sequence length="562" mass="61564">MNPNASVFVPKFLVKPAATTPAPAPAATPAPAPAPAAATPAPEEKQSTTTTTTTTTTTSTPSASKVTASPPVEEQKPTESVFKVEDDDIEEEETDEITKKIEALPIQDVSDFKEDQREHVNIVFIGHVDAGKSTISGRIMVLTGQIDSHTLAKYEREAKENHRESWLYAFVMDTNEEERAKGKTVEVGRAHFETEKRRYTILDAPGHKNYVPNMISGAAQADVGILVVSSKKGEFEAGVDGGQTIEHARLAKMIGIKHLIVLVNKMDEPTVNWSKARYDEICEKITGHLKKCGFNPKKDFQFVPGSGYTSANIKDTVSKELCPWNTGVSLIETLDLLPQFERNESGALRVPIIDSFKDRGIVHVMGKVESGSITLGQQIFIMPGKTKVEVLSLSNESCNFRTGRTGENLRIGLKGIDDEQIRQGSILSEIVRQVPVVTEIEAIIVLIDLPKDKQLFTADYEAMFHAHTAVEECKIKSLIATIDMKTGNELKQKPTFARNGESIKARVVLSRAVCLEEFTSNPQLSRFTLRQSNKTIAFGKVVNVGKKVKEQLAAAAAALSPK</sequence>
<keyword evidence="4" id="KW-0547">Nucleotide-binding</keyword>
<dbReference type="InterPro" id="IPR009000">
    <property type="entry name" value="Transl_B-barrel_sf"/>
</dbReference>
<dbReference type="FunFam" id="2.40.30.10:FF:000020">
    <property type="entry name" value="Translation elongation factor EF-1"/>
    <property type="match status" value="1"/>
</dbReference>
<dbReference type="InterPro" id="IPR009001">
    <property type="entry name" value="Transl_elong_EF1A/Init_IF2_C"/>
</dbReference>
<reference evidence="8 9" key="1">
    <citation type="journal article" date="2011" name="Genome Res.">
        <title>Phylogeny-wide analysis of social amoeba genomes highlights ancient origins for complex intercellular communication.</title>
        <authorList>
            <person name="Heidel A.J."/>
            <person name="Lawal H.M."/>
            <person name="Felder M."/>
            <person name="Schilde C."/>
            <person name="Helps N.R."/>
            <person name="Tunggal B."/>
            <person name="Rivero F."/>
            <person name="John U."/>
            <person name="Schleicher M."/>
            <person name="Eichinger L."/>
            <person name="Platzer M."/>
            <person name="Noegel A.A."/>
            <person name="Schaap P."/>
            <person name="Gloeckner G."/>
        </authorList>
    </citation>
    <scope>NUCLEOTIDE SEQUENCE [LARGE SCALE GENOMIC DNA]</scope>
    <source>
        <strain evidence="9">ATCC 26659 / Pp 5 / PN500</strain>
    </source>
</reference>
<dbReference type="GeneID" id="31359067"/>
<gene>
    <name evidence="8" type="primary">eRF3</name>
    <name evidence="8" type="ORF">PPL_03580</name>
</gene>
<evidence type="ECO:0000313" key="8">
    <source>
        <dbReference type="EMBL" id="EFA83433.1"/>
    </source>
</evidence>
<dbReference type="InterPro" id="IPR054696">
    <property type="entry name" value="GTP-eEF1A_C"/>
</dbReference>
<dbReference type="FunFam" id="3.40.50.300:FF:001202">
    <property type="entry name" value="Translation elongation factor EF-1 subunit alpha"/>
    <property type="match status" value="1"/>
</dbReference>
<evidence type="ECO:0000256" key="6">
    <source>
        <dbReference type="SAM" id="MobiDB-lite"/>
    </source>
</evidence>
<dbReference type="Pfam" id="PF22594">
    <property type="entry name" value="GTP-eEF1A_C"/>
    <property type="match status" value="1"/>
</dbReference>
<proteinExistence type="inferred from homology"/>
<comment type="subcellular location">
    <subcellularLocation>
        <location evidence="1">Cytoplasm</location>
    </subcellularLocation>
</comment>
<feature type="region of interest" description="Disordered" evidence="6">
    <location>
        <begin position="19"/>
        <end position="90"/>
    </location>
</feature>
<dbReference type="CDD" id="cd01883">
    <property type="entry name" value="EF1_alpha"/>
    <property type="match status" value="1"/>
</dbReference>
<dbReference type="PROSITE" id="PS00301">
    <property type="entry name" value="G_TR_1"/>
    <property type="match status" value="1"/>
</dbReference>
<evidence type="ECO:0000256" key="5">
    <source>
        <dbReference type="ARBA" id="ARBA00023134"/>
    </source>
</evidence>
<comment type="similarity">
    <text evidence="2">Belongs to the TRAFAC class translation factor GTPase superfamily. Classic translation factor GTPase family. EF-Tu/EF-1A subfamily.</text>
</comment>
<dbReference type="Proteomes" id="UP000001396">
    <property type="component" value="Unassembled WGS sequence"/>
</dbReference>
<keyword evidence="5" id="KW-0342">GTP-binding</keyword>
<dbReference type="OMA" id="ARFDECT"/>
<evidence type="ECO:0000313" key="9">
    <source>
        <dbReference type="Proteomes" id="UP000001396"/>
    </source>
</evidence>
<name>D3B568_HETP5</name>
<keyword evidence="9" id="KW-1185">Reference proteome</keyword>
<dbReference type="Pfam" id="PF03144">
    <property type="entry name" value="GTP_EFTU_D2"/>
    <property type="match status" value="1"/>
</dbReference>
<evidence type="ECO:0000256" key="2">
    <source>
        <dbReference type="ARBA" id="ARBA00007249"/>
    </source>
</evidence>
<dbReference type="Gene3D" id="3.40.50.300">
    <property type="entry name" value="P-loop containing nucleotide triphosphate hydrolases"/>
    <property type="match status" value="1"/>
</dbReference>
<dbReference type="FunCoup" id="D3B568">
    <property type="interactions" value="609"/>
</dbReference>
<dbReference type="CDD" id="cd03704">
    <property type="entry name" value="eRF3_C_III"/>
    <property type="match status" value="1"/>
</dbReference>
<dbReference type="PROSITE" id="PS51722">
    <property type="entry name" value="G_TR_2"/>
    <property type="match status" value="1"/>
</dbReference>
<evidence type="ECO:0000256" key="3">
    <source>
        <dbReference type="ARBA" id="ARBA00022490"/>
    </source>
</evidence>
<dbReference type="SUPFAM" id="SSF50465">
    <property type="entry name" value="EF-Tu/eEF-1alpha/eIF2-gamma C-terminal domain"/>
    <property type="match status" value="1"/>
</dbReference>
<dbReference type="InterPro" id="IPR004161">
    <property type="entry name" value="EFTu-like_2"/>
</dbReference>
<evidence type="ECO:0000259" key="7">
    <source>
        <dbReference type="PROSITE" id="PS51722"/>
    </source>
</evidence>
<dbReference type="SUPFAM" id="SSF52540">
    <property type="entry name" value="P-loop containing nucleoside triphosphate hydrolases"/>
    <property type="match status" value="1"/>
</dbReference>
<feature type="domain" description="Tr-type G" evidence="7">
    <location>
        <begin position="117"/>
        <end position="344"/>
    </location>
</feature>
<dbReference type="PANTHER" id="PTHR23115">
    <property type="entry name" value="TRANSLATION FACTOR"/>
    <property type="match status" value="1"/>
</dbReference>
<dbReference type="InterPro" id="IPR027417">
    <property type="entry name" value="P-loop_NTPase"/>
</dbReference>
<protein>
    <submittedName>
        <fullName evidence="8">Eukaryotic release factor 3</fullName>
    </submittedName>
</protein>
<feature type="compositionally biased region" description="Pro residues" evidence="6">
    <location>
        <begin position="22"/>
        <end position="34"/>
    </location>
</feature>
<organism evidence="8 9">
    <name type="scientific">Heterostelium pallidum (strain ATCC 26659 / Pp 5 / PN500)</name>
    <name type="common">Cellular slime mold</name>
    <name type="synonym">Polysphondylium pallidum</name>
    <dbReference type="NCBI Taxonomy" id="670386"/>
    <lineage>
        <taxon>Eukaryota</taxon>
        <taxon>Amoebozoa</taxon>
        <taxon>Evosea</taxon>
        <taxon>Eumycetozoa</taxon>
        <taxon>Dictyostelia</taxon>
        <taxon>Acytosteliales</taxon>
        <taxon>Acytosteliaceae</taxon>
        <taxon>Heterostelium</taxon>
    </lineage>
</organism>
<dbReference type="SUPFAM" id="SSF50447">
    <property type="entry name" value="Translation proteins"/>
    <property type="match status" value="1"/>
</dbReference>
<dbReference type="AlphaFoldDB" id="D3B568"/>
<dbReference type="InterPro" id="IPR000795">
    <property type="entry name" value="T_Tr_GTP-bd_dom"/>
</dbReference>
<evidence type="ECO:0000256" key="1">
    <source>
        <dbReference type="ARBA" id="ARBA00004496"/>
    </source>
</evidence>
<dbReference type="InterPro" id="IPR031157">
    <property type="entry name" value="G_TR_CS"/>
</dbReference>
<dbReference type="EMBL" id="ADBJ01000015">
    <property type="protein sequence ID" value="EFA83433.1"/>
    <property type="molecule type" value="Genomic_DNA"/>
</dbReference>
<dbReference type="RefSeq" id="XP_020435550.1">
    <property type="nucleotide sequence ID" value="XM_020574508.1"/>
</dbReference>
<dbReference type="GO" id="GO:0005525">
    <property type="term" value="F:GTP binding"/>
    <property type="evidence" value="ECO:0007669"/>
    <property type="project" value="UniProtKB-KW"/>
</dbReference>
<dbReference type="STRING" id="670386.D3B568"/>
<keyword evidence="3" id="KW-0963">Cytoplasm</keyword>